<dbReference type="KEGG" id="pna:Pnap_3121"/>
<reference evidence="3" key="1">
    <citation type="journal article" date="2009" name="Environ. Microbiol.">
        <title>The genome of Polaromonas naphthalenivorans strain CJ2, isolated from coal tar-contaminated sediment, reveals physiological and metabolic versatility and evolution through extensive horizontal gene transfer.</title>
        <authorList>
            <person name="Yagi J.M."/>
            <person name="Sims D."/>
            <person name="Brettin T."/>
            <person name="Bruce D."/>
            <person name="Madsen E.L."/>
        </authorList>
    </citation>
    <scope>NUCLEOTIDE SEQUENCE [LARGE SCALE GENOMIC DNA]</scope>
    <source>
        <strain evidence="3">CJ2</strain>
    </source>
</reference>
<evidence type="ECO:0000256" key="1">
    <source>
        <dbReference type="SAM" id="Phobius"/>
    </source>
</evidence>
<feature type="transmembrane region" description="Helical" evidence="1">
    <location>
        <begin position="95"/>
        <end position="114"/>
    </location>
</feature>
<keyword evidence="1" id="KW-1133">Transmembrane helix</keyword>
<keyword evidence="1" id="KW-0812">Transmembrane</keyword>
<proteinExistence type="predicted"/>
<gene>
    <name evidence="2" type="ordered locus">Pnap_3121</name>
</gene>
<dbReference type="Proteomes" id="UP000000644">
    <property type="component" value="Chromosome"/>
</dbReference>
<evidence type="ECO:0000313" key="3">
    <source>
        <dbReference type="Proteomes" id="UP000000644"/>
    </source>
</evidence>
<feature type="transmembrane region" description="Helical" evidence="1">
    <location>
        <begin position="253"/>
        <end position="274"/>
    </location>
</feature>
<feature type="transmembrane region" description="Helical" evidence="1">
    <location>
        <begin position="71"/>
        <end position="89"/>
    </location>
</feature>
<feature type="transmembrane region" description="Helical" evidence="1">
    <location>
        <begin position="339"/>
        <end position="362"/>
    </location>
</feature>
<keyword evidence="3" id="KW-1185">Reference proteome</keyword>
<protein>
    <recommendedName>
        <fullName evidence="4">O-antigen polymerase</fullName>
    </recommendedName>
</protein>
<evidence type="ECO:0000313" key="2">
    <source>
        <dbReference type="EMBL" id="ABM38419.1"/>
    </source>
</evidence>
<name>A1VRZ1_POLNA</name>
<dbReference type="EMBL" id="CP000529">
    <property type="protein sequence ID" value="ABM38419.1"/>
    <property type="molecule type" value="Genomic_DNA"/>
</dbReference>
<accession>A1VRZ1</accession>
<dbReference type="AlphaFoldDB" id="A1VRZ1"/>
<evidence type="ECO:0008006" key="4">
    <source>
        <dbReference type="Google" id="ProtNLM"/>
    </source>
</evidence>
<feature type="transmembrane region" description="Helical" evidence="1">
    <location>
        <begin position="180"/>
        <end position="201"/>
    </location>
</feature>
<organism evidence="2 3">
    <name type="scientific">Polaromonas naphthalenivorans (strain CJ2)</name>
    <dbReference type="NCBI Taxonomy" id="365044"/>
    <lineage>
        <taxon>Bacteria</taxon>
        <taxon>Pseudomonadati</taxon>
        <taxon>Pseudomonadota</taxon>
        <taxon>Betaproteobacteria</taxon>
        <taxon>Burkholderiales</taxon>
        <taxon>Comamonadaceae</taxon>
        <taxon>Polaromonas</taxon>
    </lineage>
</organism>
<feature type="transmembrane region" description="Helical" evidence="1">
    <location>
        <begin position="45"/>
        <end position="64"/>
    </location>
</feature>
<feature type="transmembrane region" description="Helical" evidence="1">
    <location>
        <begin position="134"/>
        <end position="155"/>
    </location>
</feature>
<dbReference type="HOGENOM" id="CLU_637170_0_0_4"/>
<keyword evidence="1" id="KW-0472">Membrane</keyword>
<dbReference type="STRING" id="365044.Pnap_3121"/>
<feature type="transmembrane region" description="Helical" evidence="1">
    <location>
        <begin position="394"/>
        <end position="413"/>
    </location>
</feature>
<feature type="transmembrane region" description="Helical" evidence="1">
    <location>
        <begin position="208"/>
        <end position="241"/>
    </location>
</feature>
<sequence length="428" mass="48045">MKMKKSNIKNILIISVSVFLLRLVYFVQISESNAYLGYLPLKLDAFNIFVSALMVICIAFIIPVKIERPSDFFLLFYGVIVLLSCTIFSRTTVIIDQFGAIILFVILLIPALVVKKIHIFKYKLKIVGCFNPNILYYGLVAMIALAGIAAATRGISAGFDWDSMYDRRLEGRVRIGEGNLIAYLIEMAVNGFAPFLGYVGALRNKVFFLIFSISFSIFAFWLLGVKAAFLMTLIFVLMGFMTRRNKLQHLPAVVSYGIIFICLSALGEYAIYGFSEIAETFVRRAFVVQGVLQSYFYDLIANFNLNSFLFGLDKSYGRVTFYVGSQYLGNPDTNANTNAFLYSFATSGILGYIGAVLFVGLFFSILDKFFYSFKSKDIFFVAAVYALLLTEQAYTTAMVSSGVAVLTFIVWLIKSERQSSIKLMTISR</sequence>